<sequence>MSQNLSAQNSSETPRIKVAIIYGGRSSEHSVSCVSAGAIMAHLDPQRYEVFPVGITHDGEWTVGESDPSRLKTVDRVMPEVQFTREVSLSVNPTAAGELRFEDGSLYAKVDVVFPVLHGRFGEDGTIQGLFELSGVPYVGTGVLSSACGMDKEFTKKLMAAEGLPVGKEVILRGSETLTEEHKRELGLPVFVKPARGGSSIGISRVADWNEWDAALSLAREHDSKVIVEAEIVGVEVECGVLERIDGSLVASVPAQLQDTDEGDEGFYGFDTKYLDDVVTAHIPAPFDAETTELIQELSLKAFTALSCRGLARVDFFITDHGPVLNEINTMPGFTPISMYPQVFEATGIGYAQLLDNLIKQALHK</sequence>
<proteinExistence type="inferred from homology"/>
<evidence type="ECO:0000256" key="5">
    <source>
        <dbReference type="ARBA" id="ARBA00022741"/>
    </source>
</evidence>
<dbReference type="PANTHER" id="PTHR23132">
    <property type="entry name" value="D-ALANINE--D-ALANINE LIGASE"/>
    <property type="match status" value="1"/>
</dbReference>
<evidence type="ECO:0000256" key="9">
    <source>
        <dbReference type="ARBA" id="ARBA00022984"/>
    </source>
</evidence>
<dbReference type="Pfam" id="PF01820">
    <property type="entry name" value="Dala_Dala_lig_N"/>
    <property type="match status" value="1"/>
</dbReference>
<dbReference type="RefSeq" id="WP_155872602.1">
    <property type="nucleotide sequence ID" value="NZ_CP168248.1"/>
</dbReference>
<reference evidence="18 19" key="1">
    <citation type="submission" date="2019-11" db="EMBL/GenBank/DDBJ databases">
        <authorList>
            <person name="Brisse S."/>
        </authorList>
    </citation>
    <scope>NUCLEOTIDE SEQUENCE [LARGE SCALE GENOMIC DNA]</scope>
    <source>
        <strain evidence="18">FRC0190</strain>
    </source>
</reference>
<keyword evidence="5 14" id="KW-0547">Nucleotide-binding</keyword>
<dbReference type="GO" id="GO:0005829">
    <property type="term" value="C:cytosol"/>
    <property type="evidence" value="ECO:0007669"/>
    <property type="project" value="TreeGrafter"/>
</dbReference>
<dbReference type="HAMAP" id="MF_00047">
    <property type="entry name" value="Dala_Dala_lig"/>
    <property type="match status" value="1"/>
</dbReference>
<feature type="binding site" evidence="14">
    <location>
        <begin position="191"/>
        <end position="193"/>
    </location>
    <ligand>
        <name>ATP</name>
        <dbReference type="ChEBI" id="CHEBI:30616"/>
    </ligand>
</feature>
<evidence type="ECO:0000259" key="17">
    <source>
        <dbReference type="PROSITE" id="PS50975"/>
    </source>
</evidence>
<protein>
    <recommendedName>
        <fullName evidence="12">D-alanine--D-alanine ligase</fullName>
        <ecNumber evidence="12">6.3.2.4</ecNumber>
    </recommendedName>
    <alternativeName>
        <fullName evidence="12">D-Ala-D-Ala ligase</fullName>
    </alternativeName>
    <alternativeName>
        <fullName evidence="12">D-alanylalanine synthetase</fullName>
    </alternativeName>
</protein>
<keyword evidence="8 12" id="KW-0133">Cell shape</keyword>
<feature type="active site" evidence="13">
    <location>
        <position position="28"/>
    </location>
</feature>
<dbReference type="InterPro" id="IPR000291">
    <property type="entry name" value="D-Ala_lig_Van_CS"/>
</dbReference>
<feature type="active site" evidence="13">
    <location>
        <position position="338"/>
    </location>
</feature>
<evidence type="ECO:0000313" key="18">
    <source>
        <dbReference type="EMBL" id="VZH85119.1"/>
    </source>
</evidence>
<dbReference type="SUPFAM" id="SSF52440">
    <property type="entry name" value="PreATP-grasp domain"/>
    <property type="match status" value="1"/>
</dbReference>
<evidence type="ECO:0000256" key="8">
    <source>
        <dbReference type="ARBA" id="ARBA00022960"/>
    </source>
</evidence>
<keyword evidence="12" id="KW-0963">Cytoplasm</keyword>
<keyword evidence="10 15" id="KW-0464">Manganese</keyword>
<feature type="binding site" evidence="14">
    <location>
        <begin position="229"/>
        <end position="236"/>
    </location>
    <ligand>
        <name>ATP</name>
        <dbReference type="ChEBI" id="CHEBI:30616"/>
    </ligand>
</feature>
<evidence type="ECO:0000256" key="2">
    <source>
        <dbReference type="ARBA" id="ARBA00010871"/>
    </source>
</evidence>
<dbReference type="Gene3D" id="3.40.50.20">
    <property type="match status" value="1"/>
</dbReference>
<dbReference type="SUPFAM" id="SSF56059">
    <property type="entry name" value="Glutathione synthetase ATP-binding domain-like"/>
    <property type="match status" value="1"/>
</dbReference>
<dbReference type="GO" id="GO:0071555">
    <property type="term" value="P:cell wall organization"/>
    <property type="evidence" value="ECO:0007669"/>
    <property type="project" value="UniProtKB-KW"/>
</dbReference>
<dbReference type="InterPro" id="IPR011095">
    <property type="entry name" value="Dala_Dala_lig_C"/>
</dbReference>
<evidence type="ECO:0000256" key="1">
    <source>
        <dbReference type="ARBA" id="ARBA00001936"/>
    </source>
</evidence>
<evidence type="ECO:0000256" key="12">
    <source>
        <dbReference type="HAMAP-Rule" id="MF_00047"/>
    </source>
</evidence>
<keyword evidence="9 12" id="KW-0573">Peptidoglycan synthesis</keyword>
<dbReference type="GO" id="GO:0008716">
    <property type="term" value="F:D-alanine-D-alanine ligase activity"/>
    <property type="evidence" value="ECO:0007669"/>
    <property type="project" value="UniProtKB-UniRule"/>
</dbReference>
<accession>A0A6I8MB29</accession>
<dbReference type="InterPro" id="IPR005905">
    <property type="entry name" value="D_ala_D_ala"/>
</dbReference>
<dbReference type="EMBL" id="LR738855">
    <property type="protein sequence ID" value="VZH85119.1"/>
    <property type="molecule type" value="Genomic_DNA"/>
</dbReference>
<dbReference type="NCBIfam" id="TIGR01205">
    <property type="entry name" value="D_ala_D_alaTIGR"/>
    <property type="match status" value="1"/>
</dbReference>
<dbReference type="InterPro" id="IPR013815">
    <property type="entry name" value="ATP_grasp_subdomain_1"/>
</dbReference>
<feature type="binding site" evidence="15">
    <location>
        <position position="329"/>
    </location>
    <ligand>
        <name>Mg(2+)</name>
        <dbReference type="ChEBI" id="CHEBI:18420"/>
        <label>2</label>
    </ligand>
</feature>
<dbReference type="GO" id="GO:0009252">
    <property type="term" value="P:peptidoglycan biosynthetic process"/>
    <property type="evidence" value="ECO:0007669"/>
    <property type="project" value="UniProtKB-UniRule"/>
</dbReference>
<dbReference type="FunFam" id="3.30.470.20:FF:000008">
    <property type="entry name" value="D-alanine--D-alanine ligase"/>
    <property type="match status" value="1"/>
</dbReference>
<evidence type="ECO:0000256" key="7">
    <source>
        <dbReference type="ARBA" id="ARBA00022842"/>
    </source>
</evidence>
<dbReference type="Proteomes" id="UP000423525">
    <property type="component" value="Chromosome"/>
</dbReference>
<dbReference type="EC" id="6.3.2.4" evidence="12"/>
<comment type="similarity">
    <text evidence="2 12">Belongs to the D-alanine--D-alanine ligase family.</text>
</comment>
<comment type="pathway">
    <text evidence="12">Cell wall biogenesis; peptidoglycan biosynthesis.</text>
</comment>
<keyword evidence="6 16" id="KW-0067">ATP-binding</keyword>
<evidence type="ECO:0000256" key="13">
    <source>
        <dbReference type="PIRSR" id="PIRSR039102-1"/>
    </source>
</evidence>
<evidence type="ECO:0000256" key="15">
    <source>
        <dbReference type="PIRSR" id="PIRSR039102-3"/>
    </source>
</evidence>
<keyword evidence="4 15" id="KW-0479">Metal-binding</keyword>
<feature type="active site" evidence="13">
    <location>
        <position position="199"/>
    </location>
</feature>
<comment type="cofactor">
    <cofactor evidence="1">
        <name>Mn(2+)</name>
        <dbReference type="ChEBI" id="CHEBI:29035"/>
    </cofactor>
</comment>
<evidence type="ECO:0000256" key="4">
    <source>
        <dbReference type="ARBA" id="ARBA00022723"/>
    </source>
</evidence>
<dbReference type="PROSITE" id="PS00843">
    <property type="entry name" value="DALA_DALA_LIGASE_1"/>
    <property type="match status" value="1"/>
</dbReference>
<evidence type="ECO:0000256" key="10">
    <source>
        <dbReference type="ARBA" id="ARBA00023211"/>
    </source>
</evidence>
<keyword evidence="7 15" id="KW-0460">Magnesium</keyword>
<keyword evidence="3 12" id="KW-0436">Ligase</keyword>
<dbReference type="UniPathway" id="UPA00219"/>
<dbReference type="NCBIfam" id="NF002528">
    <property type="entry name" value="PRK01966.1-4"/>
    <property type="match status" value="1"/>
</dbReference>
<feature type="binding site" evidence="14">
    <location>
        <begin position="326"/>
        <end position="327"/>
    </location>
    <ligand>
        <name>ATP</name>
        <dbReference type="ChEBI" id="CHEBI:30616"/>
    </ligand>
</feature>
<name>A0A6I8MB29_9CORY</name>
<dbReference type="InterPro" id="IPR011761">
    <property type="entry name" value="ATP-grasp"/>
</dbReference>
<feature type="binding site" evidence="15">
    <location>
        <position position="327"/>
    </location>
    <ligand>
        <name>Mg(2+)</name>
        <dbReference type="ChEBI" id="CHEBI:18420"/>
        <label>1</label>
    </ligand>
</feature>
<dbReference type="Pfam" id="PF07478">
    <property type="entry name" value="Dala_Dala_lig_C"/>
    <property type="match status" value="1"/>
</dbReference>
<evidence type="ECO:0000313" key="19">
    <source>
        <dbReference type="Proteomes" id="UP000423525"/>
    </source>
</evidence>
<dbReference type="InterPro" id="IPR016185">
    <property type="entry name" value="PreATP-grasp_dom_sf"/>
</dbReference>
<feature type="domain" description="ATP-grasp" evidence="17">
    <location>
        <begin position="156"/>
        <end position="360"/>
    </location>
</feature>
<organism evidence="18 19">
    <name type="scientific">Corynebacterium rouxii</name>
    <dbReference type="NCBI Taxonomy" id="2719119"/>
    <lineage>
        <taxon>Bacteria</taxon>
        <taxon>Bacillati</taxon>
        <taxon>Actinomycetota</taxon>
        <taxon>Actinomycetes</taxon>
        <taxon>Mycobacteriales</taxon>
        <taxon>Corynebacteriaceae</taxon>
        <taxon>Corynebacterium</taxon>
    </lineage>
</organism>
<feature type="binding site" evidence="14">
    <location>
        <begin position="199"/>
        <end position="200"/>
    </location>
    <ligand>
        <name>ATP</name>
        <dbReference type="ChEBI" id="CHEBI:30616"/>
    </ligand>
</feature>
<dbReference type="KEGG" id="crf:FRC0190_01101"/>
<dbReference type="GO" id="GO:0046872">
    <property type="term" value="F:metal ion binding"/>
    <property type="evidence" value="ECO:0007669"/>
    <property type="project" value="UniProtKB-KW"/>
</dbReference>
<evidence type="ECO:0000256" key="16">
    <source>
        <dbReference type="PROSITE-ProRule" id="PRU00409"/>
    </source>
</evidence>
<comment type="function">
    <text evidence="12">Cell wall formation.</text>
</comment>
<comment type="cofactor">
    <cofactor evidence="15">
        <name>Mg(2+)</name>
        <dbReference type="ChEBI" id="CHEBI:18420"/>
    </cofactor>
    <cofactor evidence="15">
        <name>Mn(2+)</name>
        <dbReference type="ChEBI" id="CHEBI:29035"/>
    </cofactor>
    <text evidence="15">Binds 2 magnesium or manganese ions per subunit.</text>
</comment>
<feature type="binding site" evidence="15">
    <location>
        <position position="327"/>
    </location>
    <ligand>
        <name>Mg(2+)</name>
        <dbReference type="ChEBI" id="CHEBI:18420"/>
        <label>2</label>
    </ligand>
</feature>
<evidence type="ECO:0000256" key="3">
    <source>
        <dbReference type="ARBA" id="ARBA00022598"/>
    </source>
</evidence>
<dbReference type="GO" id="GO:0005524">
    <property type="term" value="F:ATP binding"/>
    <property type="evidence" value="ECO:0007669"/>
    <property type="project" value="UniProtKB-UniRule"/>
</dbReference>
<dbReference type="Gene3D" id="3.30.470.20">
    <property type="entry name" value="ATP-grasp fold, B domain"/>
    <property type="match status" value="1"/>
</dbReference>
<dbReference type="PANTHER" id="PTHR23132:SF25">
    <property type="entry name" value="D-ALANINE--D-ALANINE LIGASE A"/>
    <property type="match status" value="1"/>
</dbReference>
<feature type="binding site" evidence="14">
    <location>
        <position position="152"/>
    </location>
    <ligand>
        <name>ATP</name>
        <dbReference type="ChEBI" id="CHEBI:30616"/>
    </ligand>
</feature>
<comment type="subcellular location">
    <subcellularLocation>
        <location evidence="12">Cytoplasm</location>
    </subcellularLocation>
</comment>
<dbReference type="PROSITE" id="PS50975">
    <property type="entry name" value="ATP_GRASP"/>
    <property type="match status" value="1"/>
</dbReference>
<dbReference type="PROSITE" id="PS00844">
    <property type="entry name" value="DALA_DALA_LIGASE_2"/>
    <property type="match status" value="1"/>
</dbReference>
<dbReference type="AlphaFoldDB" id="A0A6I8MB29"/>
<keyword evidence="11 12" id="KW-0961">Cell wall biogenesis/degradation</keyword>
<feature type="binding site" evidence="15">
    <location>
        <position position="315"/>
    </location>
    <ligand>
        <name>Mg(2+)</name>
        <dbReference type="ChEBI" id="CHEBI:18420"/>
        <label>1</label>
    </ligand>
</feature>
<gene>
    <name evidence="12" type="primary">ddl</name>
    <name evidence="18" type="ORF">FRC0190_01101</name>
</gene>
<evidence type="ECO:0000256" key="11">
    <source>
        <dbReference type="ARBA" id="ARBA00023316"/>
    </source>
</evidence>
<evidence type="ECO:0000256" key="6">
    <source>
        <dbReference type="ARBA" id="ARBA00022840"/>
    </source>
</evidence>
<comment type="catalytic activity">
    <reaction evidence="12">
        <text>2 D-alanine + ATP = D-alanyl-D-alanine + ADP + phosphate + H(+)</text>
        <dbReference type="Rhea" id="RHEA:11224"/>
        <dbReference type="ChEBI" id="CHEBI:15378"/>
        <dbReference type="ChEBI" id="CHEBI:30616"/>
        <dbReference type="ChEBI" id="CHEBI:43474"/>
        <dbReference type="ChEBI" id="CHEBI:57416"/>
        <dbReference type="ChEBI" id="CHEBI:57822"/>
        <dbReference type="ChEBI" id="CHEBI:456216"/>
        <dbReference type="EC" id="6.3.2.4"/>
    </reaction>
</comment>
<dbReference type="InterPro" id="IPR011127">
    <property type="entry name" value="Dala_Dala_lig_N"/>
</dbReference>
<dbReference type="GO" id="GO:0008360">
    <property type="term" value="P:regulation of cell shape"/>
    <property type="evidence" value="ECO:0007669"/>
    <property type="project" value="UniProtKB-KW"/>
</dbReference>
<dbReference type="PIRSF" id="PIRSF039102">
    <property type="entry name" value="Ddl/VanB"/>
    <property type="match status" value="1"/>
</dbReference>
<evidence type="ECO:0000256" key="14">
    <source>
        <dbReference type="PIRSR" id="PIRSR039102-2"/>
    </source>
</evidence>
<dbReference type="Gene3D" id="3.30.1490.20">
    <property type="entry name" value="ATP-grasp fold, A domain"/>
    <property type="match status" value="1"/>
</dbReference>